<proteinExistence type="predicted"/>
<dbReference type="EMBL" id="LAZR01004654">
    <property type="protein sequence ID" value="KKN06720.1"/>
    <property type="molecule type" value="Genomic_DNA"/>
</dbReference>
<dbReference type="CDD" id="cd00093">
    <property type="entry name" value="HTH_XRE"/>
    <property type="match status" value="1"/>
</dbReference>
<reference evidence="2" key="1">
    <citation type="journal article" date="2015" name="Nature">
        <title>Complex archaea that bridge the gap between prokaryotes and eukaryotes.</title>
        <authorList>
            <person name="Spang A."/>
            <person name="Saw J.H."/>
            <person name="Jorgensen S.L."/>
            <person name="Zaremba-Niedzwiedzka K."/>
            <person name="Martijn J."/>
            <person name="Lind A.E."/>
            <person name="van Eijk R."/>
            <person name="Schleper C."/>
            <person name="Guy L."/>
            <person name="Ettema T.J."/>
        </authorList>
    </citation>
    <scope>NUCLEOTIDE SEQUENCE</scope>
</reference>
<sequence>MNKITQKEFAKKCGITLSALANYEERGKVIITKDRKVDENKNINIFFYKKRLEIIKSKNDSGEWMNLDRKIKKVELAKKTVDTRIALIKEEKMRGEVIPTEMVKILFAQHSKNTIVEFENSLDKVLTILAKEIGMNNKTISKYRGIIKKEINIAVDSTISKTKEDIINIIEEFSEKRTRGESR</sequence>
<comment type="caution">
    <text evidence="2">The sequence shown here is derived from an EMBL/GenBank/DDBJ whole genome shotgun (WGS) entry which is preliminary data.</text>
</comment>
<evidence type="ECO:0000313" key="2">
    <source>
        <dbReference type="EMBL" id="KKN06720.1"/>
    </source>
</evidence>
<accession>A0A0F9MH31</accession>
<evidence type="ECO:0000259" key="1">
    <source>
        <dbReference type="PROSITE" id="PS50943"/>
    </source>
</evidence>
<feature type="domain" description="HTH cro/C1-type" evidence="1">
    <location>
        <begin position="2"/>
        <end position="24"/>
    </location>
</feature>
<dbReference type="PROSITE" id="PS50943">
    <property type="entry name" value="HTH_CROC1"/>
    <property type="match status" value="1"/>
</dbReference>
<organism evidence="2">
    <name type="scientific">marine sediment metagenome</name>
    <dbReference type="NCBI Taxonomy" id="412755"/>
    <lineage>
        <taxon>unclassified sequences</taxon>
        <taxon>metagenomes</taxon>
        <taxon>ecological metagenomes</taxon>
    </lineage>
</organism>
<dbReference type="InterPro" id="IPR001387">
    <property type="entry name" value="Cro/C1-type_HTH"/>
</dbReference>
<name>A0A0F9MH31_9ZZZZ</name>
<gene>
    <name evidence="2" type="ORF">LCGC14_1074470</name>
</gene>
<dbReference type="AlphaFoldDB" id="A0A0F9MH31"/>
<protein>
    <recommendedName>
        <fullName evidence="1">HTH cro/C1-type domain-containing protein</fullName>
    </recommendedName>
</protein>